<keyword evidence="4" id="KW-1185">Reference proteome</keyword>
<dbReference type="AlphaFoldDB" id="A0A3A5MAY3"/>
<dbReference type="Proteomes" id="UP000272015">
    <property type="component" value="Unassembled WGS sequence"/>
</dbReference>
<dbReference type="InterPro" id="IPR021454">
    <property type="entry name" value="DUF3105"/>
</dbReference>
<keyword evidence="2" id="KW-0812">Transmembrane</keyword>
<evidence type="ECO:0000256" key="1">
    <source>
        <dbReference type="SAM" id="MobiDB-lite"/>
    </source>
</evidence>
<sequence>MFTAPSREAPVTPNPGSPANKASVKEQRAAQRAKKLEEYHRTQKRAKRNRRIGIIAGSVAGVAIVGVIIASIVLSPQAANYAGGGDGDASTIEGVETFENTAAHVETAVTYEQTPPAGGEHASAWINCGVYSEAVPNENTVHALEHGALWVTYDPSLGDEQLETLKAVLPSTYVVLSPFEGLPSPIVVSGWNSQLQVEDASDPRITEFFQEFWKASTVPEPGAPCTGGIDAPGKES</sequence>
<protein>
    <submittedName>
        <fullName evidence="3">DUF3105 domain-containing protein</fullName>
    </submittedName>
</protein>
<dbReference type="EMBL" id="QZVS01000096">
    <property type="protein sequence ID" value="RJT85238.1"/>
    <property type="molecule type" value="Genomic_DNA"/>
</dbReference>
<keyword evidence="2" id="KW-1133">Transmembrane helix</keyword>
<evidence type="ECO:0000313" key="4">
    <source>
        <dbReference type="Proteomes" id="UP000272015"/>
    </source>
</evidence>
<evidence type="ECO:0000256" key="2">
    <source>
        <dbReference type="SAM" id="Phobius"/>
    </source>
</evidence>
<organism evidence="3 4">
    <name type="scientific">Cryobacterium melibiosiphilum</name>
    <dbReference type="NCBI Taxonomy" id="995039"/>
    <lineage>
        <taxon>Bacteria</taxon>
        <taxon>Bacillati</taxon>
        <taxon>Actinomycetota</taxon>
        <taxon>Actinomycetes</taxon>
        <taxon>Micrococcales</taxon>
        <taxon>Microbacteriaceae</taxon>
        <taxon>Cryobacterium</taxon>
    </lineage>
</organism>
<keyword evidence="2" id="KW-0472">Membrane</keyword>
<proteinExistence type="predicted"/>
<name>A0A3A5MAY3_9MICO</name>
<feature type="compositionally biased region" description="Basic and acidic residues" evidence="1">
    <location>
        <begin position="23"/>
        <end position="41"/>
    </location>
</feature>
<comment type="caution">
    <text evidence="3">The sequence shown here is derived from an EMBL/GenBank/DDBJ whole genome shotgun (WGS) entry which is preliminary data.</text>
</comment>
<dbReference type="Pfam" id="PF11303">
    <property type="entry name" value="DUF3105"/>
    <property type="match status" value="1"/>
</dbReference>
<dbReference type="OrthoDB" id="164831at2"/>
<reference evidence="3 4" key="1">
    <citation type="submission" date="2018-09" db="EMBL/GenBank/DDBJ databases">
        <title>Novel species of Cryobacterium.</title>
        <authorList>
            <person name="Liu Q."/>
            <person name="Xin Y.-H."/>
        </authorList>
    </citation>
    <scope>NUCLEOTIDE SEQUENCE [LARGE SCALE GENOMIC DNA]</scope>
    <source>
        <strain evidence="3 4">Hh39</strain>
    </source>
</reference>
<gene>
    <name evidence="3" type="ORF">D6T64_20190</name>
</gene>
<feature type="transmembrane region" description="Helical" evidence="2">
    <location>
        <begin position="52"/>
        <end position="74"/>
    </location>
</feature>
<feature type="region of interest" description="Disordered" evidence="1">
    <location>
        <begin position="1"/>
        <end position="44"/>
    </location>
</feature>
<evidence type="ECO:0000313" key="3">
    <source>
        <dbReference type="EMBL" id="RJT85238.1"/>
    </source>
</evidence>
<accession>A0A3A5MAY3</accession>